<evidence type="ECO:0000256" key="8">
    <source>
        <dbReference type="ARBA" id="ARBA00022840"/>
    </source>
</evidence>
<protein>
    <recommendedName>
        <fullName evidence="2">tetraacyldisaccharide 4'-kinase</fullName>
        <ecNumber evidence="2">2.7.1.130</ecNumber>
    </recommendedName>
</protein>
<dbReference type="GO" id="GO:0009244">
    <property type="term" value="P:lipopolysaccharide core region biosynthetic process"/>
    <property type="evidence" value="ECO:0007669"/>
    <property type="project" value="TreeGrafter"/>
</dbReference>
<gene>
    <name evidence="11" type="ORF">METZ01_LOCUS436118</name>
</gene>
<name>A0A382YJ73_9ZZZZ</name>
<evidence type="ECO:0000256" key="7">
    <source>
        <dbReference type="ARBA" id="ARBA00022777"/>
    </source>
</evidence>
<evidence type="ECO:0000313" key="11">
    <source>
        <dbReference type="EMBL" id="SVD83264.1"/>
    </source>
</evidence>
<evidence type="ECO:0000256" key="3">
    <source>
        <dbReference type="ARBA" id="ARBA00022516"/>
    </source>
</evidence>
<evidence type="ECO:0000256" key="5">
    <source>
        <dbReference type="ARBA" id="ARBA00022679"/>
    </source>
</evidence>
<keyword evidence="10" id="KW-1133">Transmembrane helix</keyword>
<keyword evidence="8" id="KW-0067">ATP-binding</keyword>
<evidence type="ECO:0000256" key="2">
    <source>
        <dbReference type="ARBA" id="ARBA00012071"/>
    </source>
</evidence>
<keyword evidence="9" id="KW-0443">Lipid metabolism</keyword>
<organism evidence="11">
    <name type="scientific">marine metagenome</name>
    <dbReference type="NCBI Taxonomy" id="408172"/>
    <lineage>
        <taxon>unclassified sequences</taxon>
        <taxon>metagenomes</taxon>
        <taxon>ecological metagenomes</taxon>
    </lineage>
</organism>
<dbReference type="Pfam" id="PF02606">
    <property type="entry name" value="LpxK"/>
    <property type="match status" value="1"/>
</dbReference>
<dbReference type="AlphaFoldDB" id="A0A382YJ73"/>
<keyword evidence="7" id="KW-0418">Kinase</keyword>
<dbReference type="GO" id="GO:0009245">
    <property type="term" value="P:lipid A biosynthetic process"/>
    <property type="evidence" value="ECO:0007669"/>
    <property type="project" value="UniProtKB-KW"/>
</dbReference>
<reference evidence="11" key="1">
    <citation type="submission" date="2018-05" db="EMBL/GenBank/DDBJ databases">
        <authorList>
            <person name="Lanie J.A."/>
            <person name="Ng W.-L."/>
            <person name="Kazmierczak K.M."/>
            <person name="Andrzejewski T.M."/>
            <person name="Davidsen T.M."/>
            <person name="Wayne K.J."/>
            <person name="Tettelin H."/>
            <person name="Glass J.I."/>
            <person name="Rusch D."/>
            <person name="Podicherti R."/>
            <person name="Tsui H.-C.T."/>
            <person name="Winkler M.E."/>
        </authorList>
    </citation>
    <scope>NUCLEOTIDE SEQUENCE</scope>
</reference>
<dbReference type="EC" id="2.7.1.130" evidence="2"/>
<dbReference type="NCBIfam" id="TIGR00682">
    <property type="entry name" value="lpxK"/>
    <property type="match status" value="1"/>
</dbReference>
<feature type="transmembrane region" description="Helical" evidence="10">
    <location>
        <begin position="21"/>
        <end position="42"/>
    </location>
</feature>
<keyword evidence="5" id="KW-0808">Transferase</keyword>
<evidence type="ECO:0000256" key="6">
    <source>
        <dbReference type="ARBA" id="ARBA00022741"/>
    </source>
</evidence>
<dbReference type="EMBL" id="UINC01176230">
    <property type="protein sequence ID" value="SVD83264.1"/>
    <property type="molecule type" value="Genomic_DNA"/>
</dbReference>
<keyword evidence="3" id="KW-0444">Lipid biosynthesis</keyword>
<accession>A0A382YJ73</accession>
<evidence type="ECO:0000256" key="1">
    <source>
        <dbReference type="ARBA" id="ARBA00004870"/>
    </source>
</evidence>
<dbReference type="PANTHER" id="PTHR42724:SF1">
    <property type="entry name" value="TETRAACYLDISACCHARIDE 4'-KINASE, MITOCHONDRIAL-RELATED"/>
    <property type="match status" value="1"/>
</dbReference>
<dbReference type="GO" id="GO:0009029">
    <property type="term" value="F:lipid-A 4'-kinase activity"/>
    <property type="evidence" value="ECO:0007669"/>
    <property type="project" value="UniProtKB-EC"/>
</dbReference>
<proteinExistence type="inferred from homology"/>
<dbReference type="InterPro" id="IPR027417">
    <property type="entry name" value="P-loop_NTPase"/>
</dbReference>
<dbReference type="GO" id="GO:0005886">
    <property type="term" value="C:plasma membrane"/>
    <property type="evidence" value="ECO:0007669"/>
    <property type="project" value="TreeGrafter"/>
</dbReference>
<dbReference type="HAMAP" id="MF_00409">
    <property type="entry name" value="LpxK"/>
    <property type="match status" value="1"/>
</dbReference>
<dbReference type="UniPathway" id="UPA00359">
    <property type="reaction ID" value="UER00482"/>
</dbReference>
<keyword evidence="10" id="KW-0472">Membrane</keyword>
<dbReference type="SUPFAM" id="SSF52540">
    <property type="entry name" value="P-loop containing nucleoside triphosphate hydrolases"/>
    <property type="match status" value="1"/>
</dbReference>
<comment type="pathway">
    <text evidence="1">Glycolipid biosynthesis; lipid IV(A) biosynthesis; lipid IV(A) from (3R)-3-hydroxytetradecanoyl-[acyl-carrier-protein] and UDP-N-acetyl-alpha-D-glucosamine: step 6/6.</text>
</comment>
<feature type="non-terminal residue" evidence="11">
    <location>
        <position position="220"/>
    </location>
</feature>
<keyword evidence="6" id="KW-0547">Nucleotide-binding</keyword>
<sequence>VIKVFKMSSILSFVDHNKLRFTNYLLLPFSAVFFILSQLRVWCYKVGIFKVSQAEVPVIVVGNITVGGTGKTPIVIALCRYFESQGKSIGVVSRGFGGEYTQDTLKVTPLTDPRECGDEPALIAQQTNAQVVVAKRRNKAIKYLTANHQVDIIISDDGLQHYAMGRDVEIVVIDGIRRFGNGLLLPSGPLREPVKRLKSVDIIINNGSIVEGEISSQLNP</sequence>
<dbReference type="InterPro" id="IPR003758">
    <property type="entry name" value="LpxK"/>
</dbReference>
<evidence type="ECO:0000256" key="4">
    <source>
        <dbReference type="ARBA" id="ARBA00022556"/>
    </source>
</evidence>
<dbReference type="PANTHER" id="PTHR42724">
    <property type="entry name" value="TETRAACYLDISACCHARIDE 4'-KINASE"/>
    <property type="match status" value="1"/>
</dbReference>
<keyword evidence="10" id="KW-0812">Transmembrane</keyword>
<evidence type="ECO:0000256" key="10">
    <source>
        <dbReference type="SAM" id="Phobius"/>
    </source>
</evidence>
<dbReference type="GO" id="GO:0005524">
    <property type="term" value="F:ATP binding"/>
    <property type="evidence" value="ECO:0007669"/>
    <property type="project" value="UniProtKB-KW"/>
</dbReference>
<evidence type="ECO:0000256" key="9">
    <source>
        <dbReference type="ARBA" id="ARBA00023098"/>
    </source>
</evidence>
<feature type="non-terminal residue" evidence="11">
    <location>
        <position position="1"/>
    </location>
</feature>
<keyword evidence="4" id="KW-0441">Lipid A biosynthesis</keyword>